<evidence type="ECO:0000259" key="7">
    <source>
        <dbReference type="Pfam" id="PF08244"/>
    </source>
</evidence>
<keyword evidence="3 5" id="KW-0378">Hydrolase</keyword>
<dbReference type="KEGG" id="byl:A4V09_02005"/>
<dbReference type="PANTHER" id="PTHR43101:SF1">
    <property type="entry name" value="BETA-FRUCTOSIDASE"/>
    <property type="match status" value="1"/>
</dbReference>
<dbReference type="InterPro" id="IPR001362">
    <property type="entry name" value="Glyco_hydro_32"/>
</dbReference>
<evidence type="ECO:0000256" key="4">
    <source>
        <dbReference type="ARBA" id="ARBA00023295"/>
    </source>
</evidence>
<dbReference type="InterPro" id="IPR023296">
    <property type="entry name" value="Glyco_hydro_beta-prop_sf"/>
</dbReference>
<dbReference type="EC" id="3.2.1.26" evidence="2"/>
<feature type="domain" description="Glycosyl hydrolase family 32 N-terminal" evidence="6">
    <location>
        <begin position="18"/>
        <end position="283"/>
    </location>
</feature>
<evidence type="ECO:0000256" key="2">
    <source>
        <dbReference type="ARBA" id="ARBA00012758"/>
    </source>
</evidence>
<evidence type="ECO:0000256" key="5">
    <source>
        <dbReference type="RuleBase" id="RU362110"/>
    </source>
</evidence>
<evidence type="ECO:0000313" key="8">
    <source>
        <dbReference type="EMBL" id="ANU74639.1"/>
    </source>
</evidence>
<evidence type="ECO:0000256" key="3">
    <source>
        <dbReference type="ARBA" id="ARBA00022801"/>
    </source>
</evidence>
<dbReference type="InterPro" id="IPR013148">
    <property type="entry name" value="Glyco_hydro_32_N"/>
</dbReference>
<dbReference type="InterPro" id="IPR013189">
    <property type="entry name" value="Glyco_hydro_32_C"/>
</dbReference>
<dbReference type="InterPro" id="IPR051214">
    <property type="entry name" value="GH32_Enzymes"/>
</dbReference>
<dbReference type="GO" id="GO:0005975">
    <property type="term" value="P:carbohydrate metabolic process"/>
    <property type="evidence" value="ECO:0007669"/>
    <property type="project" value="InterPro"/>
</dbReference>
<evidence type="ECO:0000259" key="6">
    <source>
        <dbReference type="Pfam" id="PF00251"/>
    </source>
</evidence>
<evidence type="ECO:0000313" key="9">
    <source>
        <dbReference type="Proteomes" id="UP000092574"/>
    </source>
</evidence>
<reference evidence="8" key="1">
    <citation type="submission" date="2017-04" db="EMBL/GenBank/DDBJ databases">
        <title>Complete Genome Sequences of Twelve Strains of a Stable Defined Moderately Diverse Mouse Microbiota 2 (sDMDMm2).</title>
        <authorList>
            <person name="Uchimura Y."/>
            <person name="Wyss M."/>
            <person name="Brugiroux S."/>
            <person name="Limenitakis J.P."/>
            <person name="Stecher B."/>
            <person name="McCoy K.D."/>
            <person name="Macpherson A.J."/>
        </authorList>
    </citation>
    <scope>NUCLEOTIDE SEQUENCE</scope>
    <source>
        <strain evidence="8">YL58</strain>
    </source>
</reference>
<dbReference type="Gene3D" id="2.115.10.20">
    <property type="entry name" value="Glycosyl hydrolase domain, family 43"/>
    <property type="match status" value="1"/>
</dbReference>
<comment type="similarity">
    <text evidence="1 5">Belongs to the glycosyl hydrolase 32 family.</text>
</comment>
<accession>A0A1C7I7U2</accession>
<evidence type="ECO:0000256" key="1">
    <source>
        <dbReference type="ARBA" id="ARBA00009902"/>
    </source>
</evidence>
<gene>
    <name evidence="8" type="ORF">A4V09_02005</name>
</gene>
<dbReference type="Proteomes" id="UP000092574">
    <property type="component" value="Chromosome"/>
</dbReference>
<dbReference type="CDD" id="cd08995">
    <property type="entry name" value="GH32_EcAec43-like"/>
    <property type="match status" value="1"/>
</dbReference>
<dbReference type="SUPFAM" id="SSF75005">
    <property type="entry name" value="Arabinanase/levansucrase/invertase"/>
    <property type="match status" value="1"/>
</dbReference>
<dbReference type="InterPro" id="IPR013320">
    <property type="entry name" value="ConA-like_dom_sf"/>
</dbReference>
<keyword evidence="9" id="KW-1185">Reference proteome</keyword>
<dbReference type="Pfam" id="PF08244">
    <property type="entry name" value="Glyco_hydro_32C"/>
    <property type="match status" value="1"/>
</dbReference>
<dbReference type="EMBL" id="CP015405">
    <property type="protein sequence ID" value="ANU74639.1"/>
    <property type="molecule type" value="Genomic_DNA"/>
</dbReference>
<name>A0A1C7I7U2_9FIRM</name>
<dbReference type="STRING" id="1796616.A4V09_02005"/>
<sequence>MNKLYYQFPETWFGDCMPFGYKDKFFLYHQRDTRKPGPFGEPFGWDLAVTSDFVKYEDCGVAVPGGTDEEQDQFIFAGSVFEAEGQFHIFYTGYNRDYPAQGKASQVLMHAVSDDLYHWTKTQEALTFCPQDGYDPDDWRDPFVIWNEEAREYLLILGARKIGPKTEQTGRTVKFTSKDLKNWEFKGDFWAPGLYTMHEMPDLFQIGDWWYHIISEYSDKNKIIYRMSRSLDGPWIAPVDDAFDGRAYYAGRTFCLNGQRILFGWVPTKEDCDDRKNFEWAGTFVAHEVYQRQDKSLGVRIPDTVWEAFGTRESIPDVRLESPYARMEKVLAKECGGLYSFEADITFSEGTRSFGIRVLENEETAQSYQYIFPVGENKYVFEKNPNWPWFGCMNIGLERPITLQAGETYHVRMILDDTIVTLYVNGVALNSRIYEKPGDALSIFVTDGTAEIRNISIARGLSGKEK</sequence>
<proteinExistence type="inferred from homology"/>
<protein>
    <recommendedName>
        <fullName evidence="2">beta-fructofuranosidase</fullName>
        <ecNumber evidence="2">3.2.1.26</ecNumber>
    </recommendedName>
</protein>
<keyword evidence="4 5" id="KW-0326">Glycosidase</keyword>
<dbReference type="SMART" id="SM00640">
    <property type="entry name" value="Glyco_32"/>
    <property type="match status" value="1"/>
</dbReference>
<dbReference type="OrthoDB" id="9759709at2"/>
<dbReference type="SUPFAM" id="SSF49899">
    <property type="entry name" value="Concanavalin A-like lectins/glucanases"/>
    <property type="match status" value="1"/>
</dbReference>
<dbReference type="Gene3D" id="2.60.120.560">
    <property type="entry name" value="Exo-inulinase, domain 1"/>
    <property type="match status" value="1"/>
</dbReference>
<dbReference type="Pfam" id="PF00251">
    <property type="entry name" value="Glyco_hydro_32N"/>
    <property type="match status" value="1"/>
</dbReference>
<dbReference type="AlphaFoldDB" id="A0A1C7I7U2"/>
<dbReference type="PANTHER" id="PTHR43101">
    <property type="entry name" value="BETA-FRUCTOSIDASE"/>
    <property type="match status" value="1"/>
</dbReference>
<dbReference type="GO" id="GO:0004564">
    <property type="term" value="F:beta-fructofuranosidase activity"/>
    <property type="evidence" value="ECO:0007669"/>
    <property type="project" value="UniProtKB-EC"/>
</dbReference>
<organism evidence="8 9">
    <name type="scientific">Blautia pseudococcoides</name>
    <dbReference type="NCBI Taxonomy" id="1796616"/>
    <lineage>
        <taxon>Bacteria</taxon>
        <taxon>Bacillati</taxon>
        <taxon>Bacillota</taxon>
        <taxon>Clostridia</taxon>
        <taxon>Lachnospirales</taxon>
        <taxon>Lachnospiraceae</taxon>
        <taxon>Blautia</taxon>
    </lineage>
</organism>
<dbReference type="RefSeq" id="WP_065540868.1">
    <property type="nucleotide sequence ID" value="NZ_CP015405.2"/>
</dbReference>
<feature type="domain" description="Glycosyl hydrolase family 32 C-terminal" evidence="7">
    <location>
        <begin position="336"/>
        <end position="457"/>
    </location>
</feature>